<feature type="region of interest" description="Disordered" evidence="1">
    <location>
        <begin position="89"/>
        <end position="122"/>
    </location>
</feature>
<dbReference type="AlphaFoldDB" id="A0A7K2ISS5"/>
<gene>
    <name evidence="3" type="ORF">GTW20_11820</name>
    <name evidence="2" type="ORF">VSQ78_14645</name>
</gene>
<proteinExistence type="predicted"/>
<protein>
    <submittedName>
        <fullName evidence="2">tRNA adenosine deaminase-associated protein</fullName>
    </submittedName>
</protein>
<dbReference type="EMBL" id="JAYMRS010000004">
    <property type="protein sequence ID" value="MFB8768943.1"/>
    <property type="molecule type" value="Genomic_DNA"/>
</dbReference>
<name>A0A7K2ISS5_9ACTN</name>
<reference evidence="2 5" key="2">
    <citation type="submission" date="2024-01" db="EMBL/GenBank/DDBJ databases">
        <title>Genome mining of biosynthetic gene clusters to explore secondary metabolites of Streptomyces sp.</title>
        <authorList>
            <person name="Baig A."/>
            <person name="Ajitkumar Shintre N."/>
            <person name="Kumar H."/>
            <person name="Anbarasu A."/>
            <person name="Ramaiah S."/>
        </authorList>
    </citation>
    <scope>NUCLEOTIDE SEQUENCE [LARGE SCALE GENOMIC DNA]</scope>
    <source>
        <strain evidence="2 5">A01</strain>
    </source>
</reference>
<dbReference type="NCBIfam" id="TIGR03941">
    <property type="entry name" value="tRNA_deam_assoc"/>
    <property type="match status" value="1"/>
</dbReference>
<sequence length="162" mass="16916">MSTFAAVFAPDGGTWRGTEVDLGDADAIDDITDLMLDFGTESGSDMTLLLIEADDEWFAVVRVDETGSDPRVYLSDERVVHDHPVAGILSEAGGLGSPAPVESAGARPDPRPDGDDDLLSDLGVDGEELRSLSVGGGVLPGDVLAVVAERSGFADLLDTMRL</sequence>
<evidence type="ECO:0000256" key="1">
    <source>
        <dbReference type="SAM" id="MobiDB-lite"/>
    </source>
</evidence>
<dbReference type="EMBL" id="WWHY01000001">
    <property type="protein sequence ID" value="MYR32936.1"/>
    <property type="molecule type" value="Genomic_DNA"/>
</dbReference>
<dbReference type="GeneID" id="91393218"/>
<organism evidence="3 4">
    <name type="scientific">Nocardiopsis alba</name>
    <dbReference type="NCBI Taxonomy" id="53437"/>
    <lineage>
        <taxon>Bacteria</taxon>
        <taxon>Bacillati</taxon>
        <taxon>Actinomycetota</taxon>
        <taxon>Actinomycetes</taxon>
        <taxon>Streptosporangiales</taxon>
        <taxon>Nocardiopsidaceae</taxon>
        <taxon>Nocardiopsis</taxon>
    </lineage>
</organism>
<evidence type="ECO:0000313" key="2">
    <source>
        <dbReference type="EMBL" id="MFB8768943.1"/>
    </source>
</evidence>
<evidence type="ECO:0000313" key="5">
    <source>
        <dbReference type="Proteomes" id="UP001585053"/>
    </source>
</evidence>
<dbReference type="InterPro" id="IPR023869">
    <property type="entry name" value="tRNA_Adeno_NH3ase_assoc_put"/>
</dbReference>
<accession>A0A7K2ISS5</accession>
<comment type="caution">
    <text evidence="3">The sequence shown here is derived from an EMBL/GenBank/DDBJ whole genome shotgun (WGS) entry which is preliminary data.</text>
</comment>
<dbReference type="Proteomes" id="UP001585053">
    <property type="component" value="Unassembled WGS sequence"/>
</dbReference>
<reference evidence="3 4" key="1">
    <citation type="journal article" date="2019" name="Nat. Commun.">
        <title>The antimicrobial potential of Streptomyces from insect microbiomes.</title>
        <authorList>
            <person name="Chevrette M.G."/>
            <person name="Carlson C.M."/>
            <person name="Ortega H.E."/>
            <person name="Thomas C."/>
            <person name="Ananiev G.E."/>
            <person name="Barns K.J."/>
            <person name="Book A.J."/>
            <person name="Cagnazzo J."/>
            <person name="Carlos C."/>
            <person name="Flanigan W."/>
            <person name="Grubbs K.J."/>
            <person name="Horn H.A."/>
            <person name="Hoffmann F.M."/>
            <person name="Klassen J.L."/>
            <person name="Knack J.J."/>
            <person name="Lewin G.R."/>
            <person name="McDonald B.R."/>
            <person name="Muller L."/>
            <person name="Melo W.G.P."/>
            <person name="Pinto-Tomas A.A."/>
            <person name="Schmitz A."/>
            <person name="Wendt-Pienkowski E."/>
            <person name="Wildman S."/>
            <person name="Zhao M."/>
            <person name="Zhang F."/>
            <person name="Bugni T.S."/>
            <person name="Andes D.R."/>
            <person name="Pupo M.T."/>
            <person name="Currie C.R."/>
        </authorList>
    </citation>
    <scope>NUCLEOTIDE SEQUENCE [LARGE SCALE GENOMIC DNA]</scope>
    <source>
        <strain evidence="3 4">SID5840</strain>
    </source>
</reference>
<dbReference type="RefSeq" id="WP_017536063.1">
    <property type="nucleotide sequence ID" value="NZ_BAZE01000011.1"/>
</dbReference>
<dbReference type="Proteomes" id="UP000467124">
    <property type="component" value="Unassembled WGS sequence"/>
</dbReference>
<evidence type="ECO:0000313" key="3">
    <source>
        <dbReference type="EMBL" id="MYR32936.1"/>
    </source>
</evidence>
<keyword evidence="5" id="KW-1185">Reference proteome</keyword>
<evidence type="ECO:0000313" key="4">
    <source>
        <dbReference type="Proteomes" id="UP000467124"/>
    </source>
</evidence>